<dbReference type="InterPro" id="IPR027417">
    <property type="entry name" value="P-loop_NTPase"/>
</dbReference>
<evidence type="ECO:0000313" key="4">
    <source>
        <dbReference type="Proteomes" id="UP001054902"/>
    </source>
</evidence>
<name>A0AAD3CFQ4_9STRA</name>
<evidence type="ECO:0000313" key="3">
    <source>
        <dbReference type="EMBL" id="GFH44260.1"/>
    </source>
</evidence>
<reference evidence="3 4" key="1">
    <citation type="journal article" date="2021" name="Sci. Rep.">
        <title>The genome of the diatom Chaetoceros tenuissimus carries an ancient integrated fragment of an extant virus.</title>
        <authorList>
            <person name="Hongo Y."/>
            <person name="Kimura K."/>
            <person name="Takaki Y."/>
            <person name="Yoshida Y."/>
            <person name="Baba S."/>
            <person name="Kobayashi G."/>
            <person name="Nagasaki K."/>
            <person name="Hano T."/>
            <person name="Tomaru Y."/>
        </authorList>
    </citation>
    <scope>NUCLEOTIDE SEQUENCE [LARGE SCALE GENOMIC DNA]</scope>
    <source>
        <strain evidence="3 4">NIES-3715</strain>
    </source>
</reference>
<keyword evidence="4" id="KW-1185">Reference proteome</keyword>
<feature type="region of interest" description="Disordered" evidence="1">
    <location>
        <begin position="68"/>
        <end position="88"/>
    </location>
</feature>
<dbReference type="Gene3D" id="3.40.50.300">
    <property type="entry name" value="P-loop containing nucleotide triphosphate hydrolases"/>
    <property type="match status" value="1"/>
</dbReference>
<accession>A0AAD3CFQ4</accession>
<evidence type="ECO:0000256" key="1">
    <source>
        <dbReference type="SAM" id="MobiDB-lite"/>
    </source>
</evidence>
<feature type="region of interest" description="Disordered" evidence="1">
    <location>
        <begin position="384"/>
        <end position="405"/>
    </location>
</feature>
<keyword evidence="2" id="KW-0812">Transmembrane</keyword>
<feature type="transmembrane region" description="Helical" evidence="2">
    <location>
        <begin position="12"/>
        <end position="29"/>
    </location>
</feature>
<proteinExistence type="predicted"/>
<keyword evidence="2" id="KW-0472">Membrane</keyword>
<dbReference type="AlphaFoldDB" id="A0AAD3CFQ4"/>
<dbReference type="SUPFAM" id="SSF52540">
    <property type="entry name" value="P-loop containing nucleoside triphosphate hydrolases"/>
    <property type="match status" value="1"/>
</dbReference>
<dbReference type="EMBL" id="BLLK01000019">
    <property type="protein sequence ID" value="GFH44260.1"/>
    <property type="molecule type" value="Genomic_DNA"/>
</dbReference>
<comment type="caution">
    <text evidence="3">The sequence shown here is derived from an EMBL/GenBank/DDBJ whole genome shotgun (WGS) entry which is preliminary data.</text>
</comment>
<dbReference type="Proteomes" id="UP001054902">
    <property type="component" value="Unassembled WGS sequence"/>
</dbReference>
<organism evidence="3 4">
    <name type="scientific">Chaetoceros tenuissimus</name>
    <dbReference type="NCBI Taxonomy" id="426638"/>
    <lineage>
        <taxon>Eukaryota</taxon>
        <taxon>Sar</taxon>
        <taxon>Stramenopiles</taxon>
        <taxon>Ochrophyta</taxon>
        <taxon>Bacillariophyta</taxon>
        <taxon>Coscinodiscophyceae</taxon>
        <taxon>Chaetocerotophycidae</taxon>
        <taxon>Chaetocerotales</taxon>
        <taxon>Chaetocerotaceae</taxon>
        <taxon>Chaetoceros</taxon>
    </lineage>
</organism>
<keyword evidence="2" id="KW-1133">Transmembrane helix</keyword>
<protein>
    <submittedName>
        <fullName evidence="3">Uncharacterized protein</fullName>
    </submittedName>
</protein>
<evidence type="ECO:0000256" key="2">
    <source>
        <dbReference type="SAM" id="Phobius"/>
    </source>
</evidence>
<sequence length="405" mass="45419">MRRGPSKKRKPVPFLSISFCLLVTVYLFLSKPDTPNTIENDLKKAFLSSPEDNVDASSYTYPTTYENFDVNHRDDSNGSDGQDDDKFHIDLPRFDEKQRKDLPISINSSGVDVTLKTSKTTTKCRQVYFWGGGKAGSTSLFFLLTRGPGGLGNLQNTGPFVQAIEKEPCSGRPWQKWTTLTQDTNLCQVGNNSNTFTHILNGCPRMTSVKYAQNVLSLSDEPKFLMLLRDPVDRLVSLLNDNVRRGGSKMDIEKEARKRGLGRTGLTLVQQGKALQNLLSVVKDPKQILIIPMESISLDTQGVIDAVMDHVGGQRWKRNETEAANPGYAIMNRGDVVTEKYKYVTLTQDTTEILRNALRQDVLLLESLVGKQFSWSSWARNDSVGANDEREEQRNEAWLVTTTIS</sequence>
<gene>
    <name evidence="3" type="ORF">CTEN210_00734</name>
</gene>